<dbReference type="GO" id="GO:0004190">
    <property type="term" value="F:aspartic-type endopeptidase activity"/>
    <property type="evidence" value="ECO:0007669"/>
    <property type="project" value="InterPro"/>
</dbReference>
<dbReference type="InterPro" id="IPR033121">
    <property type="entry name" value="PEPTIDASE_A1"/>
</dbReference>
<feature type="domain" description="Peptidase A1" evidence="3">
    <location>
        <begin position="70"/>
        <end position="187"/>
    </location>
</feature>
<organism evidence="4 5">
    <name type="scientific">Mycena albidolilacea</name>
    <dbReference type="NCBI Taxonomy" id="1033008"/>
    <lineage>
        <taxon>Eukaryota</taxon>
        <taxon>Fungi</taxon>
        <taxon>Dikarya</taxon>
        <taxon>Basidiomycota</taxon>
        <taxon>Agaricomycotina</taxon>
        <taxon>Agaricomycetes</taxon>
        <taxon>Agaricomycetidae</taxon>
        <taxon>Agaricales</taxon>
        <taxon>Marasmiineae</taxon>
        <taxon>Mycenaceae</taxon>
        <taxon>Mycena</taxon>
    </lineage>
</organism>
<dbReference type="InterPro" id="IPR021109">
    <property type="entry name" value="Peptidase_aspartic_dom_sf"/>
</dbReference>
<comment type="caution">
    <text evidence="4">The sequence shown here is derived from an EMBL/GenBank/DDBJ whole genome shotgun (WGS) entry which is preliminary data.</text>
</comment>
<dbReference type="EMBL" id="JARIHO010000011">
    <property type="protein sequence ID" value="KAJ7353361.1"/>
    <property type="molecule type" value="Genomic_DNA"/>
</dbReference>
<dbReference type="PANTHER" id="PTHR47966">
    <property type="entry name" value="BETA-SITE APP-CLEAVING ENZYME, ISOFORM A-RELATED"/>
    <property type="match status" value="1"/>
</dbReference>
<dbReference type="Pfam" id="PF00026">
    <property type="entry name" value="Asp"/>
    <property type="match status" value="1"/>
</dbReference>
<dbReference type="SUPFAM" id="SSF50630">
    <property type="entry name" value="Acid proteases"/>
    <property type="match status" value="1"/>
</dbReference>
<evidence type="ECO:0000313" key="4">
    <source>
        <dbReference type="EMBL" id="KAJ7353361.1"/>
    </source>
</evidence>
<dbReference type="GO" id="GO:0006508">
    <property type="term" value="P:proteolysis"/>
    <property type="evidence" value="ECO:0007669"/>
    <property type="project" value="InterPro"/>
</dbReference>
<dbReference type="CDD" id="cd05471">
    <property type="entry name" value="pepsin_like"/>
    <property type="match status" value="1"/>
</dbReference>
<evidence type="ECO:0000256" key="1">
    <source>
        <dbReference type="ARBA" id="ARBA00007447"/>
    </source>
</evidence>
<feature type="chain" id="PRO_5042173290" evidence="2">
    <location>
        <begin position="22"/>
        <end position="187"/>
    </location>
</feature>
<dbReference type="Gene3D" id="2.40.70.10">
    <property type="entry name" value="Acid Proteases"/>
    <property type="match status" value="1"/>
</dbReference>
<dbReference type="InterPro" id="IPR001461">
    <property type="entry name" value="Aspartic_peptidase_A1"/>
</dbReference>
<keyword evidence="2" id="KW-0732">Signal</keyword>
<comment type="similarity">
    <text evidence="1">Belongs to the peptidase A1 family.</text>
</comment>
<reference evidence="4" key="1">
    <citation type="submission" date="2023-03" db="EMBL/GenBank/DDBJ databases">
        <title>Massive genome expansion in bonnet fungi (Mycena s.s.) driven by repeated elements and novel gene families across ecological guilds.</title>
        <authorList>
            <consortium name="Lawrence Berkeley National Laboratory"/>
            <person name="Harder C.B."/>
            <person name="Miyauchi S."/>
            <person name="Viragh M."/>
            <person name="Kuo A."/>
            <person name="Thoen E."/>
            <person name="Andreopoulos B."/>
            <person name="Lu D."/>
            <person name="Skrede I."/>
            <person name="Drula E."/>
            <person name="Henrissat B."/>
            <person name="Morin E."/>
            <person name="Kohler A."/>
            <person name="Barry K."/>
            <person name="LaButti K."/>
            <person name="Morin E."/>
            <person name="Salamov A."/>
            <person name="Lipzen A."/>
            <person name="Mereny Z."/>
            <person name="Hegedus B."/>
            <person name="Baldrian P."/>
            <person name="Stursova M."/>
            <person name="Weitz H."/>
            <person name="Taylor A."/>
            <person name="Grigoriev I.V."/>
            <person name="Nagy L.G."/>
            <person name="Martin F."/>
            <person name="Kauserud H."/>
        </authorList>
    </citation>
    <scope>NUCLEOTIDE SEQUENCE</scope>
    <source>
        <strain evidence="4">CBHHK002</strain>
    </source>
</reference>
<keyword evidence="5" id="KW-1185">Reference proteome</keyword>
<accession>A0AAD7AAZ1</accession>
<protein>
    <submittedName>
        <fullName evidence="4">Aspartic peptidase domain-containing protein</fullName>
    </submittedName>
</protein>
<sequence>MFNAAASLLAVTLAISTTVSAASDVRGISIPLRQSRRRINMHSQNPKNLVNNIGTISLPKGAVIKSRATISRDVEEHLQRRQAETLTDVNGDEPWAGSISIGTPARSAVSGSSDLWVPTAKQQTETFQIQYGDDSEVSGPVFTDTVSVAGVKATNQHFSHATTVTGSFGDGGVDGILGMTYGPSISY</sequence>
<gene>
    <name evidence="4" type="ORF">DFH08DRAFT_804921</name>
</gene>
<evidence type="ECO:0000313" key="5">
    <source>
        <dbReference type="Proteomes" id="UP001218218"/>
    </source>
</evidence>
<dbReference type="InterPro" id="IPR034164">
    <property type="entry name" value="Pepsin-like_dom"/>
</dbReference>
<proteinExistence type="inferred from homology"/>
<evidence type="ECO:0000256" key="2">
    <source>
        <dbReference type="SAM" id="SignalP"/>
    </source>
</evidence>
<name>A0AAD7AAZ1_9AGAR</name>
<feature type="signal peptide" evidence="2">
    <location>
        <begin position="1"/>
        <end position="21"/>
    </location>
</feature>
<dbReference type="Proteomes" id="UP001218218">
    <property type="component" value="Unassembled WGS sequence"/>
</dbReference>
<evidence type="ECO:0000259" key="3">
    <source>
        <dbReference type="PROSITE" id="PS51767"/>
    </source>
</evidence>
<dbReference type="PROSITE" id="PS51767">
    <property type="entry name" value="PEPTIDASE_A1"/>
    <property type="match status" value="1"/>
</dbReference>
<dbReference type="AlphaFoldDB" id="A0AAD7AAZ1"/>
<dbReference type="PANTHER" id="PTHR47966:SF51">
    <property type="entry name" value="BETA-SITE APP-CLEAVING ENZYME, ISOFORM A-RELATED"/>
    <property type="match status" value="1"/>
</dbReference>